<evidence type="ECO:0000256" key="4">
    <source>
        <dbReference type="ARBA" id="ARBA00022771"/>
    </source>
</evidence>
<dbReference type="GO" id="GO:0006879">
    <property type="term" value="P:intracellular iron ion homeostasis"/>
    <property type="evidence" value="ECO:0007669"/>
    <property type="project" value="UniProtKB-ARBA"/>
</dbReference>
<evidence type="ECO:0000256" key="8">
    <source>
        <dbReference type="ARBA" id="ARBA00023242"/>
    </source>
</evidence>
<evidence type="ECO:0000256" key="1">
    <source>
        <dbReference type="ARBA" id="ARBA00004123"/>
    </source>
</evidence>
<dbReference type="FunFam" id="3.30.50.10:FF:000007">
    <property type="entry name" value="Nitrogen regulatory AreA, N-terminal"/>
    <property type="match status" value="1"/>
</dbReference>
<keyword evidence="13" id="KW-1185">Reference proteome</keyword>
<dbReference type="InterPro" id="IPR039355">
    <property type="entry name" value="Transcription_factor_GATA"/>
</dbReference>
<feature type="compositionally biased region" description="Low complexity" evidence="10">
    <location>
        <begin position="638"/>
        <end position="647"/>
    </location>
</feature>
<dbReference type="InterPro" id="IPR000679">
    <property type="entry name" value="Znf_GATA"/>
</dbReference>
<evidence type="ECO:0000313" key="13">
    <source>
        <dbReference type="Proteomes" id="UP000076580"/>
    </source>
</evidence>
<keyword evidence="5" id="KW-0862">Zinc</keyword>
<feature type="region of interest" description="Disordered" evidence="10">
    <location>
        <begin position="723"/>
        <end position="742"/>
    </location>
</feature>
<gene>
    <name evidence="12" type="ORF">DCS_00702</name>
</gene>
<dbReference type="PROSITE" id="PS50114">
    <property type="entry name" value="GATA_ZN_FINGER_2"/>
    <property type="match status" value="2"/>
</dbReference>
<feature type="compositionally biased region" description="Polar residues" evidence="10">
    <location>
        <begin position="238"/>
        <end position="262"/>
    </location>
</feature>
<dbReference type="GeneID" id="63713345"/>
<dbReference type="GO" id="GO:0045944">
    <property type="term" value="P:positive regulation of transcription by RNA polymerase II"/>
    <property type="evidence" value="ECO:0007669"/>
    <property type="project" value="TreeGrafter"/>
</dbReference>
<evidence type="ECO:0000259" key="11">
    <source>
        <dbReference type="PROSITE" id="PS50114"/>
    </source>
</evidence>
<evidence type="ECO:0000256" key="10">
    <source>
        <dbReference type="SAM" id="MobiDB-lite"/>
    </source>
</evidence>
<comment type="caution">
    <text evidence="12">The sequence shown here is derived from an EMBL/GenBank/DDBJ whole genome shotgun (WGS) entry which is preliminary data.</text>
</comment>
<feature type="compositionally biased region" description="Polar residues" evidence="10">
    <location>
        <begin position="302"/>
        <end position="331"/>
    </location>
</feature>
<dbReference type="Gene3D" id="3.30.50.10">
    <property type="entry name" value="Erythroid Transcription Factor GATA-1, subunit A"/>
    <property type="match status" value="2"/>
</dbReference>
<evidence type="ECO:0000256" key="2">
    <source>
        <dbReference type="ARBA" id="ARBA00022723"/>
    </source>
</evidence>
<dbReference type="GO" id="GO:0000981">
    <property type="term" value="F:DNA-binding transcription factor activity, RNA polymerase II-specific"/>
    <property type="evidence" value="ECO:0007669"/>
    <property type="project" value="TreeGrafter"/>
</dbReference>
<keyword evidence="8" id="KW-0539">Nucleus</keyword>
<dbReference type="SMART" id="SM00401">
    <property type="entry name" value="ZnF_GATA"/>
    <property type="match status" value="2"/>
</dbReference>
<accession>A0A151GR54</accession>
<dbReference type="AlphaFoldDB" id="A0A151GR54"/>
<feature type="region of interest" description="Disordered" evidence="10">
    <location>
        <begin position="547"/>
        <end position="652"/>
    </location>
</feature>
<dbReference type="FunFam" id="3.30.50.10:FF:000039">
    <property type="entry name" value="Siderophore transcription factor SreA"/>
    <property type="match status" value="1"/>
</dbReference>
<sequence>MNATCSQLSEETSAPDDPAVGYPCPAKLLCLLDPQCKERRANGNLAIEINTVRLVLGRLPKGRNELLDKPASGCLNFVPVVTEQPSEPRPGHVVRRLPSLGCTLINLGGRLAPPLPLDLTWYVLPRRSHIAEHRLQRQASNCPSIIFYWQASSTSSSVPFRLNLQPVGQLSETKDRPAVPRSRARRQPYPSRAVYVYAHSWTAVCSILGPQQLPHIACRLGRCRRCCTLMLSAKPTVSCRSNSPPAASMALSQTASSNPQTAQDREPSSARTALPSRPMSVRTHDSMEVNSPLPGGKGNKAPKSNGSASPEPNGSPRNEVASTSRGPSPASTVGDGSLKIVAGQAGQVCSNCTTTQTPLWRRSPQGAIICNACGLYLKARNTPRPTNLKKPPVVVPAGLPLPVSDGTGSNSNVAGATYVSSEQTPAGSCPGGGRCNGTGGAEGCSGCPAYNNRVSKSAQLNVMQGLQGCGGRLESLKPEPATTDDDGPKVVISTVVIACQNCGTTVTPLWRRDENGHTICNACGLYYKLHGIHRPATMMRGIIKRRRRAVPASAEKEEQESYEAQSQGTTPERGTENDDGSVNLGSKSKPDQPEPAASQQSGSGGYRRLAPVPGNAFHDGSAMVPAVPSMPTPDRRSSTSPSSLLSPSRKRSFSATVAEAGLAKEHGHEVPQRLEPISSILNPHMTCDPGGSMAGGDFRLPPLRSEPGVAFASNPWPLAILEPSPDRGMASEVAQHAQHPGK</sequence>
<evidence type="ECO:0000256" key="3">
    <source>
        <dbReference type="ARBA" id="ARBA00022737"/>
    </source>
</evidence>
<dbReference type="InParanoid" id="A0A151GR54"/>
<proteinExistence type="predicted"/>
<comment type="subcellular location">
    <subcellularLocation>
        <location evidence="1">Nucleus</location>
    </subcellularLocation>
</comment>
<dbReference type="Proteomes" id="UP000076580">
    <property type="component" value="Chromosome 01"/>
</dbReference>
<feature type="domain" description="GATA-type" evidence="11">
    <location>
        <begin position="499"/>
        <end position="546"/>
    </location>
</feature>
<keyword evidence="4 9" id="KW-0863">Zinc-finger</keyword>
<dbReference type="RefSeq" id="XP_040658922.1">
    <property type="nucleotide sequence ID" value="XM_040798039.1"/>
</dbReference>
<dbReference type="PANTHER" id="PTHR10071:SF335">
    <property type="entry name" value="IRON-SENSING TRANSCRIPTIONAL REPRESSOR-RELATED"/>
    <property type="match status" value="1"/>
</dbReference>
<protein>
    <recommendedName>
        <fullName evidence="11">GATA-type domain-containing protein</fullName>
    </recommendedName>
</protein>
<dbReference type="PANTHER" id="PTHR10071">
    <property type="entry name" value="TRANSCRIPTION FACTOR GATA FAMILY MEMBER"/>
    <property type="match status" value="1"/>
</dbReference>
<dbReference type="GO" id="GO:0000122">
    <property type="term" value="P:negative regulation of transcription by RNA polymerase II"/>
    <property type="evidence" value="ECO:0007669"/>
    <property type="project" value="TreeGrafter"/>
</dbReference>
<keyword evidence="3" id="KW-0677">Repeat</keyword>
<feature type="region of interest" description="Disordered" evidence="10">
    <location>
        <begin position="236"/>
        <end position="336"/>
    </location>
</feature>
<dbReference type="SUPFAM" id="SSF57716">
    <property type="entry name" value="Glucocorticoid receptor-like (DNA-binding domain)"/>
    <property type="match status" value="2"/>
</dbReference>
<keyword evidence="6" id="KW-0805">Transcription regulation</keyword>
<dbReference type="GO" id="GO:0005634">
    <property type="term" value="C:nucleus"/>
    <property type="evidence" value="ECO:0007669"/>
    <property type="project" value="UniProtKB-SubCell"/>
</dbReference>
<evidence type="ECO:0000256" key="7">
    <source>
        <dbReference type="ARBA" id="ARBA00023163"/>
    </source>
</evidence>
<evidence type="ECO:0000256" key="9">
    <source>
        <dbReference type="PROSITE-ProRule" id="PRU00094"/>
    </source>
</evidence>
<keyword evidence="2" id="KW-0479">Metal-binding</keyword>
<organism evidence="12 13">
    <name type="scientific">Drechmeria coniospora</name>
    <name type="common">Nematophagous fungus</name>
    <name type="synonym">Meria coniospora</name>
    <dbReference type="NCBI Taxonomy" id="98403"/>
    <lineage>
        <taxon>Eukaryota</taxon>
        <taxon>Fungi</taxon>
        <taxon>Dikarya</taxon>
        <taxon>Ascomycota</taxon>
        <taxon>Pezizomycotina</taxon>
        <taxon>Sordariomycetes</taxon>
        <taxon>Hypocreomycetidae</taxon>
        <taxon>Hypocreales</taxon>
        <taxon>Ophiocordycipitaceae</taxon>
        <taxon>Drechmeria</taxon>
    </lineage>
</organism>
<evidence type="ECO:0000313" key="12">
    <source>
        <dbReference type="EMBL" id="KYK59570.1"/>
    </source>
</evidence>
<dbReference type="PROSITE" id="PS00344">
    <property type="entry name" value="GATA_ZN_FINGER_1"/>
    <property type="match status" value="2"/>
</dbReference>
<keyword evidence="7" id="KW-0804">Transcription</keyword>
<evidence type="ECO:0000256" key="5">
    <source>
        <dbReference type="ARBA" id="ARBA00022833"/>
    </source>
</evidence>
<dbReference type="EMBL" id="LAYC01000001">
    <property type="protein sequence ID" value="KYK59570.1"/>
    <property type="molecule type" value="Genomic_DNA"/>
</dbReference>
<feature type="domain" description="GATA-type" evidence="11">
    <location>
        <begin position="343"/>
        <end position="398"/>
    </location>
</feature>
<dbReference type="GO" id="GO:0008270">
    <property type="term" value="F:zinc ion binding"/>
    <property type="evidence" value="ECO:0007669"/>
    <property type="project" value="UniProtKB-KW"/>
</dbReference>
<feature type="compositionally biased region" description="Polar residues" evidence="10">
    <location>
        <begin position="562"/>
        <end position="572"/>
    </location>
</feature>
<dbReference type="Pfam" id="PF00320">
    <property type="entry name" value="GATA"/>
    <property type="match status" value="2"/>
</dbReference>
<dbReference type="PRINTS" id="PR00619">
    <property type="entry name" value="GATAZNFINGER"/>
</dbReference>
<name>A0A151GR54_DRECN</name>
<dbReference type="GO" id="GO:0034757">
    <property type="term" value="P:negative regulation of iron ion transport"/>
    <property type="evidence" value="ECO:0007669"/>
    <property type="project" value="UniProtKB-ARBA"/>
</dbReference>
<dbReference type="CDD" id="cd00202">
    <property type="entry name" value="ZnF_GATA"/>
    <property type="match status" value="2"/>
</dbReference>
<dbReference type="GO" id="GO:0000978">
    <property type="term" value="F:RNA polymerase II cis-regulatory region sequence-specific DNA binding"/>
    <property type="evidence" value="ECO:0007669"/>
    <property type="project" value="TreeGrafter"/>
</dbReference>
<reference evidence="12 13" key="1">
    <citation type="journal article" date="2016" name="Sci. Rep.">
        <title>Insights into Adaptations to a Near-Obligate Nematode Endoparasitic Lifestyle from the Finished Genome of Drechmeria coniospora.</title>
        <authorList>
            <person name="Zhang L."/>
            <person name="Zhou Z."/>
            <person name="Guo Q."/>
            <person name="Fokkens L."/>
            <person name="Miskei M."/>
            <person name="Pocsi I."/>
            <person name="Zhang W."/>
            <person name="Chen M."/>
            <person name="Wang L."/>
            <person name="Sun Y."/>
            <person name="Donzelli B.G."/>
            <person name="Gibson D.M."/>
            <person name="Nelson D.R."/>
            <person name="Luo J.G."/>
            <person name="Rep M."/>
            <person name="Liu H."/>
            <person name="Yang S."/>
            <person name="Wang J."/>
            <person name="Krasnoff S.B."/>
            <person name="Xu Y."/>
            <person name="Molnar I."/>
            <person name="Lin M."/>
        </authorList>
    </citation>
    <scope>NUCLEOTIDE SEQUENCE [LARGE SCALE GENOMIC DNA]</scope>
    <source>
        <strain evidence="12 13">ARSEF 6962</strain>
    </source>
</reference>
<evidence type="ECO:0000256" key="6">
    <source>
        <dbReference type="ARBA" id="ARBA00023015"/>
    </source>
</evidence>
<dbReference type="STRING" id="98403.A0A151GR54"/>
<dbReference type="InterPro" id="IPR013088">
    <property type="entry name" value="Znf_NHR/GATA"/>
</dbReference>